<dbReference type="SUPFAM" id="SSF140586">
    <property type="entry name" value="Dcp2 domain-like"/>
    <property type="match status" value="3"/>
</dbReference>
<comment type="cofactor">
    <cofactor evidence="1">
        <name>Mn(2+)</name>
        <dbReference type="ChEBI" id="CHEBI:29035"/>
    </cofactor>
</comment>
<keyword evidence="5" id="KW-0479">Metal-binding</keyword>
<evidence type="ECO:0000256" key="7">
    <source>
        <dbReference type="ARBA" id="ARBA00022884"/>
    </source>
</evidence>
<proteinExistence type="inferred from homology"/>
<accession>A0ABD2PEA5</accession>
<dbReference type="Pfam" id="PF00293">
    <property type="entry name" value="NUDIX"/>
    <property type="match status" value="4"/>
</dbReference>
<dbReference type="Proteomes" id="UP001516400">
    <property type="component" value="Unassembled WGS sequence"/>
</dbReference>
<dbReference type="InterPro" id="IPR015797">
    <property type="entry name" value="NUDIX_hydrolase-like_dom_sf"/>
</dbReference>
<comment type="subcellular location">
    <subcellularLocation>
        <location evidence="2">Cytoplasm</location>
    </subcellularLocation>
</comment>
<dbReference type="GO" id="GO:0003723">
    <property type="term" value="F:RNA binding"/>
    <property type="evidence" value="ECO:0007669"/>
    <property type="project" value="UniProtKB-KW"/>
</dbReference>
<dbReference type="GO" id="GO:0005737">
    <property type="term" value="C:cytoplasm"/>
    <property type="evidence" value="ECO:0007669"/>
    <property type="project" value="UniProtKB-SubCell"/>
</dbReference>
<organism evidence="9 10">
    <name type="scientific">Cryptolaemus montrouzieri</name>
    <dbReference type="NCBI Taxonomy" id="559131"/>
    <lineage>
        <taxon>Eukaryota</taxon>
        <taxon>Metazoa</taxon>
        <taxon>Ecdysozoa</taxon>
        <taxon>Arthropoda</taxon>
        <taxon>Hexapoda</taxon>
        <taxon>Insecta</taxon>
        <taxon>Pterygota</taxon>
        <taxon>Neoptera</taxon>
        <taxon>Endopterygota</taxon>
        <taxon>Coleoptera</taxon>
        <taxon>Polyphaga</taxon>
        <taxon>Cucujiformia</taxon>
        <taxon>Coccinelloidea</taxon>
        <taxon>Coccinellidae</taxon>
        <taxon>Scymninae</taxon>
        <taxon>Scymnini</taxon>
        <taxon>Cryptolaemus</taxon>
    </lineage>
</organism>
<feature type="domain" description="Nudix hydrolase" evidence="8">
    <location>
        <begin position="34"/>
        <end position="207"/>
    </location>
</feature>
<dbReference type="EMBL" id="JABFTP020000185">
    <property type="protein sequence ID" value="KAL3289308.1"/>
    <property type="molecule type" value="Genomic_DNA"/>
</dbReference>
<dbReference type="GO" id="GO:0046872">
    <property type="term" value="F:metal ion binding"/>
    <property type="evidence" value="ECO:0007669"/>
    <property type="project" value="UniProtKB-KW"/>
</dbReference>
<evidence type="ECO:0000256" key="6">
    <source>
        <dbReference type="ARBA" id="ARBA00022801"/>
    </source>
</evidence>
<comment type="similarity">
    <text evidence="3">Belongs to the Nudix hydrolase family. DCP2 subfamily.</text>
</comment>
<dbReference type="InterPro" id="IPR007722">
    <property type="entry name" value="DCP2_BoxA"/>
</dbReference>
<protein>
    <recommendedName>
        <fullName evidence="8">Nudix hydrolase domain-containing protein</fullName>
    </recommendedName>
</protein>
<evidence type="ECO:0000256" key="2">
    <source>
        <dbReference type="ARBA" id="ARBA00004496"/>
    </source>
</evidence>
<evidence type="ECO:0000313" key="9">
    <source>
        <dbReference type="EMBL" id="KAL3289308.1"/>
    </source>
</evidence>
<dbReference type="InterPro" id="IPR020476">
    <property type="entry name" value="Nudix_hydrolase"/>
</dbReference>
<keyword evidence="4" id="KW-0963">Cytoplasm</keyword>
<dbReference type="InterPro" id="IPR020084">
    <property type="entry name" value="NUDIX_hydrolase_CS"/>
</dbReference>
<evidence type="ECO:0000256" key="5">
    <source>
        <dbReference type="ARBA" id="ARBA00022723"/>
    </source>
</evidence>
<comment type="caution">
    <text evidence="9">The sequence shown here is derived from an EMBL/GenBank/DDBJ whole genome shotgun (WGS) entry which is preliminary data.</text>
</comment>
<dbReference type="SUPFAM" id="SSF55811">
    <property type="entry name" value="Nudix"/>
    <property type="match status" value="4"/>
</dbReference>
<dbReference type="Gene3D" id="1.10.10.1050">
    <property type="entry name" value="Dcp2, box A domain"/>
    <property type="match status" value="2"/>
</dbReference>
<evidence type="ECO:0000256" key="4">
    <source>
        <dbReference type="ARBA" id="ARBA00022490"/>
    </source>
</evidence>
<evidence type="ECO:0000313" key="10">
    <source>
        <dbReference type="Proteomes" id="UP001516400"/>
    </source>
</evidence>
<dbReference type="PROSITE" id="PS00893">
    <property type="entry name" value="NUDIX_BOX"/>
    <property type="match status" value="1"/>
</dbReference>
<keyword evidence="10" id="KW-1185">Reference proteome</keyword>
<feature type="domain" description="Nudix hydrolase" evidence="8">
    <location>
        <begin position="340"/>
        <end position="423"/>
    </location>
</feature>
<dbReference type="SMART" id="SM01125">
    <property type="entry name" value="DCP2"/>
    <property type="match status" value="2"/>
</dbReference>
<dbReference type="PANTHER" id="PTHR23114">
    <property type="entry name" value="M7GPPPN-MRNA HYDROLASE"/>
    <property type="match status" value="1"/>
</dbReference>
<dbReference type="PRINTS" id="PR00502">
    <property type="entry name" value="NUDIXFAMILY"/>
</dbReference>
<evidence type="ECO:0000256" key="3">
    <source>
        <dbReference type="ARBA" id="ARBA00005279"/>
    </source>
</evidence>
<sequence>MKEFAKTMFMAIPSVCNEIENLPAFLREWRKYKLTIPTYGAIFISQDNSHVLMVQKYSGNWSFPRGKMESGENPEECAVREVFEENYLDHHVAKTPSLPSCRMEEFAKTMFMAIPSVCNEIENLPAFLREWRKYKLTIPTYGAIFISQDNSHVVMVKRYSGNWSFPRGKMESRENPEECAVREVFEENYLDHHVAKTPSLPSCRMEELAKTMFMAIPRVCNEIENLPAFLREWRKYKLTIPTYGAIFISRDNSHVLMMKRYSGNWSFPRGKMESGENPEECAVREVFEENYLDHHVAKTPSLPSCRMEEFAKTMFMAIPSVCNEIENLPAFLREWRKYKLTIPTYGAIFISQDNSHVLMVQRYSGNWSFPRGKMESRENPEECAVREVFEEVGLDISNLIKSDGYSKNKREEKYSTLGIMNVS</sequence>
<reference evidence="9 10" key="1">
    <citation type="journal article" date="2021" name="BMC Biol.">
        <title>Horizontally acquired antibacterial genes associated with adaptive radiation of ladybird beetles.</title>
        <authorList>
            <person name="Li H.S."/>
            <person name="Tang X.F."/>
            <person name="Huang Y.H."/>
            <person name="Xu Z.Y."/>
            <person name="Chen M.L."/>
            <person name="Du X.Y."/>
            <person name="Qiu B.Y."/>
            <person name="Chen P.T."/>
            <person name="Zhang W."/>
            <person name="Slipinski A."/>
            <person name="Escalona H.E."/>
            <person name="Waterhouse R.M."/>
            <person name="Zwick A."/>
            <person name="Pang H."/>
        </authorList>
    </citation>
    <scope>NUCLEOTIDE SEQUENCE [LARGE SCALE GENOMIC DNA]</scope>
    <source>
        <strain evidence="9">SYSU2018</strain>
    </source>
</reference>
<name>A0ABD2PEA5_9CUCU</name>
<dbReference type="InterPro" id="IPR036189">
    <property type="entry name" value="DCP2_BoxA_sf"/>
</dbReference>
<dbReference type="AlphaFoldDB" id="A0ABD2PEA5"/>
<dbReference type="GO" id="GO:0016787">
    <property type="term" value="F:hydrolase activity"/>
    <property type="evidence" value="ECO:0007669"/>
    <property type="project" value="UniProtKB-KW"/>
</dbReference>
<evidence type="ECO:0000259" key="8">
    <source>
        <dbReference type="PROSITE" id="PS51462"/>
    </source>
</evidence>
<dbReference type="Gene3D" id="3.90.79.10">
    <property type="entry name" value="Nucleoside Triphosphate Pyrophosphohydrolase"/>
    <property type="match status" value="4"/>
</dbReference>
<gene>
    <name evidence="9" type="ORF">HHI36_003738</name>
</gene>
<keyword evidence="7" id="KW-0694">RNA-binding</keyword>
<dbReference type="GO" id="GO:0016071">
    <property type="term" value="P:mRNA metabolic process"/>
    <property type="evidence" value="ECO:0007669"/>
    <property type="project" value="UniProtKB-ARBA"/>
</dbReference>
<dbReference type="PROSITE" id="PS51462">
    <property type="entry name" value="NUDIX"/>
    <property type="match status" value="2"/>
</dbReference>
<dbReference type="PANTHER" id="PTHR23114:SF17">
    <property type="entry name" value="M7GPPPN-MRNA HYDROLASE"/>
    <property type="match status" value="1"/>
</dbReference>
<keyword evidence="6" id="KW-0378">Hydrolase</keyword>
<dbReference type="InterPro" id="IPR000086">
    <property type="entry name" value="NUDIX_hydrolase_dom"/>
</dbReference>
<evidence type="ECO:0000256" key="1">
    <source>
        <dbReference type="ARBA" id="ARBA00001936"/>
    </source>
</evidence>